<feature type="region of interest" description="Disordered" evidence="1">
    <location>
        <begin position="36"/>
        <end position="76"/>
    </location>
</feature>
<dbReference type="PROSITE" id="PS51257">
    <property type="entry name" value="PROKAR_LIPOPROTEIN"/>
    <property type="match status" value="1"/>
</dbReference>
<dbReference type="HOGENOM" id="CLU_442570_0_0_2"/>
<dbReference type="KEGG" id="tga:TGAM_1279"/>
<protein>
    <submittedName>
        <fullName evidence="2">Uncharacterized protein</fullName>
    </submittedName>
</protein>
<name>C5A6B9_THEGJ</name>
<evidence type="ECO:0000313" key="3">
    <source>
        <dbReference type="Proteomes" id="UP000001488"/>
    </source>
</evidence>
<accession>C5A6B9</accession>
<proteinExistence type="predicted"/>
<dbReference type="Proteomes" id="UP000001488">
    <property type="component" value="Chromosome"/>
</dbReference>
<dbReference type="eggNOG" id="arCOG05755">
    <property type="taxonomic scope" value="Archaea"/>
</dbReference>
<feature type="region of interest" description="Disordered" evidence="1">
    <location>
        <begin position="364"/>
        <end position="388"/>
    </location>
</feature>
<dbReference type="PaxDb" id="593117-TGAM_1279"/>
<gene>
    <name evidence="2" type="ordered locus">TGAM_1279</name>
</gene>
<reference evidence="2 3" key="1">
    <citation type="journal article" date="2007" name="Genome Biol.">
        <title>Genome analysis and genome-wide proteomics of Thermococcus gammatolerans, the most radioresistant organism known amongst the Archaea.</title>
        <authorList>
            <person name="Zivanovic Y."/>
            <person name="Armengaud J."/>
            <person name="Lagorce A."/>
            <person name="Leplat C."/>
            <person name="Guerin P."/>
            <person name="Dutertre M."/>
            <person name="Anthouard V."/>
            <person name="Forterre P."/>
            <person name="Wincker P."/>
            <person name="Confalonieri F."/>
        </authorList>
    </citation>
    <scope>NUCLEOTIDE SEQUENCE [LARGE SCALE GENOMIC DNA]</scope>
    <source>
        <strain evidence="3">DSM 15229 / JCM 11827 / EJ3</strain>
    </source>
</reference>
<dbReference type="PATRIC" id="fig|593117.10.peg.1277"/>
<feature type="compositionally biased region" description="Low complexity" evidence="1">
    <location>
        <begin position="38"/>
        <end position="72"/>
    </location>
</feature>
<keyword evidence="3" id="KW-1185">Reference proteome</keyword>
<dbReference type="STRING" id="593117.TGAM_1279"/>
<dbReference type="AlphaFoldDB" id="C5A6B9"/>
<evidence type="ECO:0000313" key="2">
    <source>
        <dbReference type="EMBL" id="ACS33781.1"/>
    </source>
</evidence>
<feature type="compositionally biased region" description="Low complexity" evidence="1">
    <location>
        <begin position="364"/>
        <end position="386"/>
    </location>
</feature>
<sequence>MFKEATCMRVKSLTLFVVLVLVFSVVAAGCIGGGGGTATSSQETSESQSSGGHGGQSSSSSSSQHVDTTSESQIPVSTWQSPWESYNPIELGGKTYYITHVEYTYTASYNDGAKYTFDVMKERGYAQIHVYTSENGNKKDLGVFNVFAYHGRLTPVNNNTLPGLEYWIFVKDRTKDTDVYFLAPILNFGALISGNVVEVEIVSGSERYFWSNPAALGMYDKMPYQEGDLNDVFSSLDEGIGTIWAAVVSSGIWTGVENYDLTEPGQYDWNGMGISYHYKISPDGTVTFNGKTFKTAEVEWSYGLGGVTATGKGKIAPELPIPISFEGTFANPMEGFNTWSKFELKDLKLSQSFGTLQYSGLTPTQTQTQTQTETQTQTTTTTSTPQGLSTNWQLAWDASEPIEINGENYIVKEVAFKVEYKKGDSTFHMNITKGYREVQLNGENVYLLYANLSVDGEEYTYRVYVRQDSLGEYTSGILWVPQVYDMTNGPDFIKIEITGLGCHYTADENGNVEGDYNCGYISDDFQDYNMVWSLHTGFYGGIYGDVVSYVTLTNNGQGYTVEKDGKVGLAGIEFDLYKVTWSGLIENVDVPANGVTYVAPQLPFPVKVEAAISEMGAGGCYVKVELTDLKLEAG</sequence>
<evidence type="ECO:0000256" key="1">
    <source>
        <dbReference type="SAM" id="MobiDB-lite"/>
    </source>
</evidence>
<organism evidence="2 3">
    <name type="scientific">Thermococcus gammatolerans (strain DSM 15229 / JCM 11827 / EJ3)</name>
    <dbReference type="NCBI Taxonomy" id="593117"/>
    <lineage>
        <taxon>Archaea</taxon>
        <taxon>Methanobacteriati</taxon>
        <taxon>Methanobacteriota</taxon>
        <taxon>Thermococci</taxon>
        <taxon>Thermococcales</taxon>
        <taxon>Thermococcaceae</taxon>
        <taxon>Thermococcus</taxon>
    </lineage>
</organism>
<dbReference type="EMBL" id="CP001398">
    <property type="protein sequence ID" value="ACS33781.1"/>
    <property type="molecule type" value="Genomic_DNA"/>
</dbReference>